<evidence type="ECO:0000256" key="6">
    <source>
        <dbReference type="ARBA" id="ARBA00048336"/>
    </source>
</evidence>
<dbReference type="InterPro" id="IPR039189">
    <property type="entry name" value="Fcp1"/>
</dbReference>
<protein>
    <recommendedName>
        <fullName evidence="2">protein-serine/threonine phosphatase</fullName>
        <ecNumber evidence="2">3.1.3.16</ecNumber>
    </recommendedName>
</protein>
<reference evidence="9 10" key="1">
    <citation type="journal article" date="2018" name="New Phytol.">
        <title>Phylogenomics of Endogonaceae and evolution of mycorrhizas within Mucoromycota.</title>
        <authorList>
            <person name="Chang Y."/>
            <person name="Desiro A."/>
            <person name="Na H."/>
            <person name="Sandor L."/>
            <person name="Lipzen A."/>
            <person name="Clum A."/>
            <person name="Barry K."/>
            <person name="Grigoriev I.V."/>
            <person name="Martin F.M."/>
            <person name="Stajich J.E."/>
            <person name="Smith M.E."/>
            <person name="Bonito G."/>
            <person name="Spatafora J.W."/>
        </authorList>
    </citation>
    <scope>NUCLEOTIDE SEQUENCE [LARGE SCALE GENOMIC DNA]</scope>
    <source>
        <strain evidence="9 10">GMNB39</strain>
    </source>
</reference>
<dbReference type="InterPro" id="IPR023214">
    <property type="entry name" value="HAD_sf"/>
</dbReference>
<keyword evidence="4" id="KW-0539">Nucleus</keyword>
<evidence type="ECO:0000259" key="8">
    <source>
        <dbReference type="PROSITE" id="PS50969"/>
    </source>
</evidence>
<dbReference type="InterPro" id="IPR004274">
    <property type="entry name" value="FCP1_dom"/>
</dbReference>
<dbReference type="Proteomes" id="UP000268093">
    <property type="component" value="Unassembled WGS sequence"/>
</dbReference>
<dbReference type="GO" id="GO:0005634">
    <property type="term" value="C:nucleus"/>
    <property type="evidence" value="ECO:0007669"/>
    <property type="project" value="UniProtKB-SubCell"/>
</dbReference>
<feature type="non-terminal residue" evidence="9">
    <location>
        <position position="1"/>
    </location>
</feature>
<dbReference type="Gene3D" id="3.40.50.1000">
    <property type="entry name" value="HAD superfamily/HAD-like"/>
    <property type="match status" value="1"/>
</dbReference>
<evidence type="ECO:0000256" key="2">
    <source>
        <dbReference type="ARBA" id="ARBA00013081"/>
    </source>
</evidence>
<comment type="caution">
    <text evidence="9">The sequence shown here is derived from an EMBL/GenBank/DDBJ whole genome shotgun (WGS) entry which is preliminary data.</text>
</comment>
<evidence type="ECO:0000256" key="3">
    <source>
        <dbReference type="ARBA" id="ARBA00022801"/>
    </source>
</evidence>
<feature type="domain" description="FCP1 homology" evidence="8">
    <location>
        <begin position="164"/>
        <end position="349"/>
    </location>
</feature>
<dbReference type="SUPFAM" id="SSF56784">
    <property type="entry name" value="HAD-like"/>
    <property type="match status" value="1"/>
</dbReference>
<dbReference type="PROSITE" id="PS50969">
    <property type="entry name" value="FCP1"/>
    <property type="match status" value="1"/>
</dbReference>
<dbReference type="EMBL" id="RBNI01017620">
    <property type="protein sequence ID" value="RUP00979.1"/>
    <property type="molecule type" value="Genomic_DNA"/>
</dbReference>
<proteinExistence type="predicted"/>
<dbReference type="SMART" id="SM00577">
    <property type="entry name" value="CPDc"/>
    <property type="match status" value="1"/>
</dbReference>
<evidence type="ECO:0000256" key="1">
    <source>
        <dbReference type="ARBA" id="ARBA00004123"/>
    </source>
</evidence>
<dbReference type="PANTHER" id="PTHR23081:SF36">
    <property type="entry name" value="RNA POLYMERASE II SUBUNIT A C-TERMINAL DOMAIN PHOSPHATASE"/>
    <property type="match status" value="1"/>
</dbReference>
<evidence type="ECO:0000256" key="5">
    <source>
        <dbReference type="ARBA" id="ARBA00047761"/>
    </source>
</evidence>
<comment type="catalytic activity">
    <reaction evidence="6">
        <text>O-phospho-L-threonyl-[protein] + H2O = L-threonyl-[protein] + phosphate</text>
        <dbReference type="Rhea" id="RHEA:47004"/>
        <dbReference type="Rhea" id="RHEA-COMP:11060"/>
        <dbReference type="Rhea" id="RHEA-COMP:11605"/>
        <dbReference type="ChEBI" id="CHEBI:15377"/>
        <dbReference type="ChEBI" id="CHEBI:30013"/>
        <dbReference type="ChEBI" id="CHEBI:43474"/>
        <dbReference type="ChEBI" id="CHEBI:61977"/>
        <dbReference type="EC" id="3.1.3.16"/>
    </reaction>
</comment>
<dbReference type="InterPro" id="IPR036412">
    <property type="entry name" value="HAD-like_sf"/>
</dbReference>
<name>A0A433AE17_9FUNG</name>
<evidence type="ECO:0000313" key="9">
    <source>
        <dbReference type="EMBL" id="RUP00979.1"/>
    </source>
</evidence>
<gene>
    <name evidence="9" type="ORF">BC936DRAFT_140694</name>
</gene>
<accession>A0A433AE17</accession>
<comment type="catalytic activity">
    <reaction evidence="5">
        <text>O-phospho-L-seryl-[protein] + H2O = L-seryl-[protein] + phosphate</text>
        <dbReference type="Rhea" id="RHEA:20629"/>
        <dbReference type="Rhea" id="RHEA-COMP:9863"/>
        <dbReference type="Rhea" id="RHEA-COMP:11604"/>
        <dbReference type="ChEBI" id="CHEBI:15377"/>
        <dbReference type="ChEBI" id="CHEBI:29999"/>
        <dbReference type="ChEBI" id="CHEBI:43474"/>
        <dbReference type="ChEBI" id="CHEBI:83421"/>
        <dbReference type="EC" id="3.1.3.16"/>
    </reaction>
</comment>
<keyword evidence="10" id="KW-1185">Reference proteome</keyword>
<dbReference type="OrthoDB" id="10249888at2759"/>
<evidence type="ECO:0000256" key="7">
    <source>
        <dbReference type="SAM" id="MobiDB-lite"/>
    </source>
</evidence>
<organism evidence="9 10">
    <name type="scientific">Jimgerdemannia flammicorona</name>
    <dbReference type="NCBI Taxonomy" id="994334"/>
    <lineage>
        <taxon>Eukaryota</taxon>
        <taxon>Fungi</taxon>
        <taxon>Fungi incertae sedis</taxon>
        <taxon>Mucoromycota</taxon>
        <taxon>Mucoromycotina</taxon>
        <taxon>Endogonomycetes</taxon>
        <taxon>Endogonales</taxon>
        <taxon>Endogonaceae</taxon>
        <taxon>Jimgerdemannia</taxon>
    </lineage>
</organism>
<feature type="compositionally biased region" description="Gly residues" evidence="7">
    <location>
        <begin position="372"/>
        <end position="392"/>
    </location>
</feature>
<dbReference type="Pfam" id="PF03031">
    <property type="entry name" value="NIF"/>
    <property type="match status" value="1"/>
</dbReference>
<dbReference type="EC" id="3.1.3.16" evidence="2"/>
<dbReference type="AlphaFoldDB" id="A0A433AE17"/>
<sequence length="425" mass="48009">PPQKKALENSAPSPQPSRYLRFDPTIPINAPDWRPTLSLRDVAGSSGPATVPLVTREIIQRPGDPVLLLEEQYTVKGAFPRSFFVVMAHRGISHTFIFDFPEHPWLQDLSGLRKSAYTNIREEGSSEIWELHLKPSRDRSNIFGYICKHSDMQRIIREQQDGMLKLRRLPLVLDLDDTLVRLVGSEPGRYVPESALLFCRDRVRDLRDGRKVVLTERVHEFLDWAQKFFEISVCSLGDQNYVDMVVHVLDPTRTRIRGIYYSARQEYEYIRGSHDQRRPSKDLLALYAFCTLTEPGVGYGFSLPLIVDDLTHMWPSEQHDNIIVVKEKKGAQVWTVNLFPVVQHALQYVHSEFFRLYDIYCTTEVGGPGGGGNGNGNGNGNGTGNGNGGGASAGRREMPSAVNIYKEYLRGALRDQIAGERLLGL</sequence>
<feature type="region of interest" description="Disordered" evidence="7">
    <location>
        <begin position="372"/>
        <end position="394"/>
    </location>
</feature>
<keyword evidence="3" id="KW-0378">Hydrolase</keyword>
<evidence type="ECO:0000256" key="4">
    <source>
        <dbReference type="ARBA" id="ARBA00023242"/>
    </source>
</evidence>
<dbReference type="GO" id="GO:0008420">
    <property type="term" value="F:RNA polymerase II CTD heptapeptide repeat phosphatase activity"/>
    <property type="evidence" value="ECO:0007669"/>
    <property type="project" value="InterPro"/>
</dbReference>
<comment type="subcellular location">
    <subcellularLocation>
        <location evidence="1">Nucleus</location>
    </subcellularLocation>
</comment>
<dbReference type="PANTHER" id="PTHR23081">
    <property type="entry name" value="RNA POLYMERASE II CTD PHOSPHATASE"/>
    <property type="match status" value="1"/>
</dbReference>
<evidence type="ECO:0000313" key="10">
    <source>
        <dbReference type="Proteomes" id="UP000268093"/>
    </source>
</evidence>